<dbReference type="Gene3D" id="1.20.58.2010">
    <property type="entry name" value="PRONE domain, subdomain 1"/>
    <property type="match status" value="1"/>
</dbReference>
<feature type="compositionally biased region" description="Basic and acidic residues" evidence="3">
    <location>
        <begin position="147"/>
        <end position="156"/>
    </location>
</feature>
<dbReference type="Pfam" id="PF03759">
    <property type="entry name" value="PRONE"/>
    <property type="match status" value="1"/>
</dbReference>
<feature type="compositionally biased region" description="Polar residues" evidence="3">
    <location>
        <begin position="10"/>
        <end position="22"/>
    </location>
</feature>
<feature type="compositionally biased region" description="Polar residues" evidence="3">
    <location>
        <begin position="117"/>
        <end position="140"/>
    </location>
</feature>
<keyword evidence="6" id="KW-1185">Reference proteome</keyword>
<dbReference type="FunFam" id="1.20.58.2010:FF:000003">
    <property type="entry name" value="Rop guanine nucleotide exchange factor 14"/>
    <property type="match status" value="1"/>
</dbReference>
<evidence type="ECO:0000259" key="4">
    <source>
        <dbReference type="PROSITE" id="PS51334"/>
    </source>
</evidence>
<dbReference type="Proteomes" id="UP001154282">
    <property type="component" value="Unassembled WGS sequence"/>
</dbReference>
<feature type="compositionally biased region" description="Low complexity" evidence="3">
    <location>
        <begin position="45"/>
        <end position="63"/>
    </location>
</feature>
<protein>
    <recommendedName>
        <fullName evidence="4">PRONE domain-containing protein</fullName>
    </recommendedName>
</protein>
<feature type="region of interest" description="Disordered" evidence="3">
    <location>
        <begin position="518"/>
        <end position="551"/>
    </location>
</feature>
<feature type="region of interest" description="Disordered" evidence="3">
    <location>
        <begin position="101"/>
        <end position="176"/>
    </location>
</feature>
<dbReference type="PANTHER" id="PTHR33101">
    <property type="entry name" value="ROP GUANINE NUCLEOTIDE EXCHANGE FACTOR 1"/>
    <property type="match status" value="1"/>
</dbReference>
<feature type="region of interest" description="Disordered" evidence="3">
    <location>
        <begin position="1"/>
        <end position="22"/>
    </location>
</feature>
<sequence>MVRALEKDQQQQSLNVPRTKSSTTLRRMLEIPGRQITSMFFDHGNNNNNNNNTPTTTTTINDNDGSANNVVDQEKPSQQQLQHQQSMKITSPIIPKSIVDQQEKPPQPQQQLQHQQSTKSTPPNLPKSKSNNAGVLNETVQAVEGSPPEREPKRADCGPPPKTPTPTPREKGPSDLDLMKEKFGKLLLGEDMSGGGKGVSSALALSNAITNLAASVFGEQKRLEPMSADARGRWKKEIDWLLSVTDHIVEFVPSQQLNNGVNMEIMVTRQRSDLLMNIPALRKLDTILVELLDQFGKQNEFWYVSKNDEEGGPQRNEDKWWIPTAKVPKGGLSEPTRRWLQSQKDAVNQVLKAAMAINAQVLSEMDVPDNYIESLPKNGRSSLGDSIYKSITDEYFDPTQFLSTMDFSNEHNVLELKNRIEASIVIWKRKMIHKDGKAAWGSAVSIEKREIFEERAETILLIIKQHFPGLPQSALDMSKIENNKDVGQAILESYSRIIESLAFTVLSRIEDVLYADSQALNPTPPEGSEKPEEEADRLSSAETPSSMTLSDFMGWSVEKGEDDLKKIAASGITDSLEQEKVNAKPVATPRKSSYLERLENLSGMRSPTARH</sequence>
<evidence type="ECO:0000313" key="6">
    <source>
        <dbReference type="Proteomes" id="UP001154282"/>
    </source>
</evidence>
<feature type="domain" description="PRONE" evidence="4">
    <location>
        <begin position="166"/>
        <end position="526"/>
    </location>
</feature>
<evidence type="ECO:0000256" key="1">
    <source>
        <dbReference type="ARBA" id="ARBA00022658"/>
    </source>
</evidence>
<name>A0AAV0QEU3_9ROSI</name>
<keyword evidence="1 2" id="KW-0344">Guanine-nucleotide releasing factor</keyword>
<dbReference type="GO" id="GO:0005085">
    <property type="term" value="F:guanyl-nucleotide exchange factor activity"/>
    <property type="evidence" value="ECO:0007669"/>
    <property type="project" value="UniProtKB-UniRule"/>
</dbReference>
<reference evidence="5" key="1">
    <citation type="submission" date="2022-08" db="EMBL/GenBank/DDBJ databases">
        <authorList>
            <person name="Gutierrez-Valencia J."/>
        </authorList>
    </citation>
    <scope>NUCLEOTIDE SEQUENCE</scope>
</reference>
<feature type="region of interest" description="Disordered" evidence="3">
    <location>
        <begin position="41"/>
        <end position="87"/>
    </location>
</feature>
<feature type="compositionally biased region" description="Pro residues" evidence="3">
    <location>
        <begin position="158"/>
        <end position="167"/>
    </location>
</feature>
<comment type="caution">
    <text evidence="5">The sequence shown here is derived from an EMBL/GenBank/DDBJ whole genome shotgun (WGS) entry which is preliminary data.</text>
</comment>
<dbReference type="InterPro" id="IPR005512">
    <property type="entry name" value="PRONE_dom"/>
</dbReference>
<gene>
    <name evidence="5" type="ORF">LITE_LOCUS42800</name>
</gene>
<dbReference type="FunFam" id="1.20.58.1310:FF:000001">
    <property type="entry name" value="Rop guanine nucleotide exchange factor 9"/>
    <property type="match status" value="1"/>
</dbReference>
<evidence type="ECO:0000256" key="2">
    <source>
        <dbReference type="PROSITE-ProRule" id="PRU00663"/>
    </source>
</evidence>
<evidence type="ECO:0000256" key="3">
    <source>
        <dbReference type="SAM" id="MobiDB-lite"/>
    </source>
</evidence>
<dbReference type="Gene3D" id="1.20.58.1310">
    <property type="entry name" value="PRONE domain, subdomain 2"/>
    <property type="match status" value="1"/>
</dbReference>
<accession>A0AAV0QEU3</accession>
<dbReference type="PANTHER" id="PTHR33101:SF65">
    <property type="entry name" value="ROP GUANINE NUCLEOTIDE EXCHANGE FACTOR 10"/>
    <property type="match status" value="1"/>
</dbReference>
<dbReference type="AlphaFoldDB" id="A0AAV0QEU3"/>
<dbReference type="EMBL" id="CAMGYJ010000009">
    <property type="protein sequence ID" value="CAI0543331.1"/>
    <property type="molecule type" value="Genomic_DNA"/>
</dbReference>
<organism evidence="5 6">
    <name type="scientific">Linum tenue</name>
    <dbReference type="NCBI Taxonomy" id="586396"/>
    <lineage>
        <taxon>Eukaryota</taxon>
        <taxon>Viridiplantae</taxon>
        <taxon>Streptophyta</taxon>
        <taxon>Embryophyta</taxon>
        <taxon>Tracheophyta</taxon>
        <taxon>Spermatophyta</taxon>
        <taxon>Magnoliopsida</taxon>
        <taxon>eudicotyledons</taxon>
        <taxon>Gunneridae</taxon>
        <taxon>Pentapetalae</taxon>
        <taxon>rosids</taxon>
        <taxon>fabids</taxon>
        <taxon>Malpighiales</taxon>
        <taxon>Linaceae</taxon>
        <taxon>Linum</taxon>
    </lineage>
</organism>
<feature type="region of interest" description="Disordered" evidence="3">
    <location>
        <begin position="571"/>
        <end position="611"/>
    </location>
</feature>
<proteinExistence type="predicted"/>
<evidence type="ECO:0000313" key="5">
    <source>
        <dbReference type="EMBL" id="CAI0543331.1"/>
    </source>
</evidence>
<dbReference type="PROSITE" id="PS51334">
    <property type="entry name" value="PRONE"/>
    <property type="match status" value="1"/>
</dbReference>
<feature type="compositionally biased region" description="Polar residues" evidence="3">
    <location>
        <begin position="540"/>
        <end position="549"/>
    </location>
</feature>
<dbReference type="InterPro" id="IPR038937">
    <property type="entry name" value="RopGEF"/>
</dbReference>